<evidence type="ECO:0000313" key="2">
    <source>
        <dbReference type="EMBL" id="MBC1501855.1"/>
    </source>
</evidence>
<comment type="caution">
    <text evidence="2">The sequence shown here is derived from an EMBL/GenBank/DDBJ whole genome shotgun (WGS) entry which is preliminary data.</text>
</comment>
<feature type="coiled-coil region" evidence="1">
    <location>
        <begin position="93"/>
        <end position="120"/>
    </location>
</feature>
<dbReference type="RefSeq" id="WP_185427263.1">
    <property type="nucleotide sequence ID" value="NZ_JAARRL010000031.1"/>
</dbReference>
<dbReference type="EMBL" id="JAARRL010000031">
    <property type="protein sequence ID" value="MBC1501855.1"/>
    <property type="molecule type" value="Genomic_DNA"/>
</dbReference>
<evidence type="ECO:0000256" key="1">
    <source>
        <dbReference type="SAM" id="Coils"/>
    </source>
</evidence>
<name>A0A841Z964_9LIST</name>
<dbReference type="Proteomes" id="UP000564536">
    <property type="component" value="Unassembled WGS sequence"/>
</dbReference>
<evidence type="ECO:0000313" key="3">
    <source>
        <dbReference type="Proteomes" id="UP000564536"/>
    </source>
</evidence>
<accession>A0A841Z964</accession>
<gene>
    <name evidence="2" type="ORF">HB943_14735</name>
</gene>
<protein>
    <recommendedName>
        <fullName evidence="4">DUF5082 domain-containing protein</fullName>
    </recommendedName>
</protein>
<dbReference type="AlphaFoldDB" id="A0A841Z964"/>
<proteinExistence type="predicted"/>
<evidence type="ECO:0008006" key="4">
    <source>
        <dbReference type="Google" id="ProtNLM"/>
    </source>
</evidence>
<keyword evidence="1" id="KW-0175">Coiled coil</keyword>
<organism evidence="2 3">
    <name type="scientific">Listeria weihenstephanensis</name>
    <dbReference type="NCBI Taxonomy" id="1006155"/>
    <lineage>
        <taxon>Bacteria</taxon>
        <taxon>Bacillati</taxon>
        <taxon>Bacillota</taxon>
        <taxon>Bacilli</taxon>
        <taxon>Bacillales</taxon>
        <taxon>Listeriaceae</taxon>
        <taxon>Listeria</taxon>
    </lineage>
</organism>
<reference evidence="2 3" key="1">
    <citation type="submission" date="2020-03" db="EMBL/GenBank/DDBJ databases">
        <title>Soil Listeria distribution.</title>
        <authorList>
            <person name="Liao J."/>
            <person name="Wiedmann M."/>
        </authorList>
    </citation>
    <scope>NUCLEOTIDE SEQUENCE [LARGE SCALE GENOMIC DNA]</scope>
    <source>
        <strain evidence="2 3">FSL L7-1523</strain>
    </source>
</reference>
<sequence length="141" mass="16908">MDEFDNITKKIRKQENKQIEFESNIKDLQEKLELLLVAQDKKKKTQDYFLEFQYRKKRKYQEMYDVSNNIRFARTHAISTLDTLNSNQSHYIEHEFENVLQKIQQEIEKTEIEITQNKVSIGQCNSLIDNLYGQRSITIGK</sequence>